<dbReference type="PROSITE" id="PS00036">
    <property type="entry name" value="BZIP_BASIC"/>
    <property type="match status" value="1"/>
</dbReference>
<name>A0A0L0NRL6_CANAR</name>
<proteinExistence type="predicted"/>
<gene>
    <name evidence="8" type="ORF">QG37_06952</name>
</gene>
<dbReference type="VEuPathDB" id="FungiDB:B9J08_001270"/>
<evidence type="ECO:0000256" key="4">
    <source>
        <dbReference type="ARBA" id="ARBA00023242"/>
    </source>
</evidence>
<feature type="region of interest" description="Disordered" evidence="6">
    <location>
        <begin position="165"/>
        <end position="271"/>
    </location>
</feature>
<dbReference type="VEuPathDB" id="FungiDB:QG37_06952"/>
<dbReference type="SUPFAM" id="SSF57959">
    <property type="entry name" value="Leucine zipper domain"/>
    <property type="match status" value="1"/>
</dbReference>
<feature type="coiled-coil region" evidence="5">
    <location>
        <begin position="313"/>
        <end position="354"/>
    </location>
</feature>
<feature type="region of interest" description="Disordered" evidence="6">
    <location>
        <begin position="1"/>
        <end position="44"/>
    </location>
</feature>
<dbReference type="InterPro" id="IPR046347">
    <property type="entry name" value="bZIP_sf"/>
</dbReference>
<dbReference type="VEuPathDB" id="FungiDB:CJJ07_005398"/>
<comment type="caution">
    <text evidence="8">The sequence shown here is derived from an EMBL/GenBank/DDBJ whole genome shotgun (WGS) entry which is preliminary data.</text>
</comment>
<dbReference type="SMART" id="SM00338">
    <property type="entry name" value="BRLZ"/>
    <property type="match status" value="1"/>
</dbReference>
<evidence type="ECO:0000256" key="3">
    <source>
        <dbReference type="ARBA" id="ARBA00023163"/>
    </source>
</evidence>
<dbReference type="Gene3D" id="1.20.5.170">
    <property type="match status" value="1"/>
</dbReference>
<feature type="domain" description="BZIP" evidence="7">
    <location>
        <begin position="297"/>
        <end position="358"/>
    </location>
</feature>
<dbReference type="VEuPathDB" id="FungiDB:CJI96_0003113"/>
<reference evidence="9" key="1">
    <citation type="journal article" date="2015" name="BMC Genomics">
        <title>Draft genome of a commonly misdiagnosed multidrug resistant pathogen Candida auris.</title>
        <authorList>
            <person name="Chatterjee S."/>
            <person name="Alampalli S.V."/>
            <person name="Nageshan R.K."/>
            <person name="Chettiar S.T."/>
            <person name="Joshi S."/>
            <person name="Tatu U.S."/>
        </authorList>
    </citation>
    <scope>NUCLEOTIDE SEQUENCE [LARGE SCALE GENOMIC DNA]</scope>
    <source>
        <strain evidence="9">6684</strain>
    </source>
</reference>
<evidence type="ECO:0000259" key="7">
    <source>
        <dbReference type="PROSITE" id="PS50217"/>
    </source>
</evidence>
<feature type="region of interest" description="Disordered" evidence="6">
    <location>
        <begin position="111"/>
        <end position="146"/>
    </location>
</feature>
<organism evidence="8 9">
    <name type="scientific">Candidozyma auris</name>
    <name type="common">Yeast</name>
    <name type="synonym">Candida auris</name>
    <dbReference type="NCBI Taxonomy" id="498019"/>
    <lineage>
        <taxon>Eukaryota</taxon>
        <taxon>Fungi</taxon>
        <taxon>Dikarya</taxon>
        <taxon>Ascomycota</taxon>
        <taxon>Saccharomycotina</taxon>
        <taxon>Pichiomycetes</taxon>
        <taxon>Metschnikowiaceae</taxon>
        <taxon>Candidozyma</taxon>
    </lineage>
</organism>
<evidence type="ECO:0000256" key="5">
    <source>
        <dbReference type="SAM" id="Coils"/>
    </source>
</evidence>
<evidence type="ECO:0000313" key="8">
    <source>
        <dbReference type="EMBL" id="KND96654.1"/>
    </source>
</evidence>
<evidence type="ECO:0000256" key="2">
    <source>
        <dbReference type="ARBA" id="ARBA00023015"/>
    </source>
</evidence>
<dbReference type="EMBL" id="LGST01000051">
    <property type="protein sequence ID" value="KND96654.1"/>
    <property type="molecule type" value="Genomic_DNA"/>
</dbReference>
<keyword evidence="3" id="KW-0804">Transcription</keyword>
<dbReference type="Pfam" id="PF00170">
    <property type="entry name" value="bZIP_1"/>
    <property type="match status" value="1"/>
</dbReference>
<accession>A0A0L0NRL6</accession>
<dbReference type="VEuPathDB" id="FungiDB:CJJ09_003525"/>
<dbReference type="PROSITE" id="PS50217">
    <property type="entry name" value="BZIP"/>
    <property type="match status" value="1"/>
</dbReference>
<keyword evidence="5" id="KW-0175">Coiled coil</keyword>
<dbReference type="VEuPathDB" id="FungiDB:CJI97_001336"/>
<dbReference type="GO" id="GO:0003700">
    <property type="term" value="F:DNA-binding transcription factor activity"/>
    <property type="evidence" value="ECO:0007669"/>
    <property type="project" value="InterPro"/>
</dbReference>
<sequence>MMAHNPSNDPLQGPPQQQQPQMVPQQRAPHQQPHELGHVEPKNGFISWNNHNPFDVNLYPITNPPIIDSTFFLPYTNEQGVQRRRRISISNGKIGQIINHEALYADDDSYDELSDLPFKPPHQQQQQQQPQQQLQSVDPGQPLVSEPRMLPYEIHGVALQSEFLHRSQHPSQGPKMEESKPDLHLQAPSQPPGTISGQHGPPGQPTGPLPPHHDISGTFPTSAHPPPPHSEHQPLRSDLAAPHPRGDASMAGERTPRSSSHLEDVAGVPPPNHQLIYNNEVIYSADGGPIPGTAAWKKERLLERNRIAASKCRQRKKQAQQQLQNNISKYEREMKEQRQTLDRYEKLLEIYNKSLGEYFTGDNTSIDKLRPYVGKSIDELDL</sequence>
<dbReference type="Proteomes" id="UP000037122">
    <property type="component" value="Unassembled WGS sequence"/>
</dbReference>
<comment type="subcellular location">
    <subcellularLocation>
        <location evidence="1">Nucleus</location>
    </subcellularLocation>
</comment>
<protein>
    <recommendedName>
        <fullName evidence="7">BZIP domain-containing protein</fullName>
    </recommendedName>
</protein>
<feature type="compositionally biased region" description="Basic and acidic residues" evidence="6">
    <location>
        <begin position="254"/>
        <end position="264"/>
    </location>
</feature>
<evidence type="ECO:0000256" key="1">
    <source>
        <dbReference type="ARBA" id="ARBA00004123"/>
    </source>
</evidence>
<dbReference type="AlphaFoldDB" id="A0A0L0NRL6"/>
<keyword evidence="2" id="KW-0805">Transcription regulation</keyword>
<keyword evidence="4" id="KW-0539">Nucleus</keyword>
<feature type="compositionally biased region" description="Low complexity" evidence="6">
    <location>
        <begin position="121"/>
        <end position="142"/>
    </location>
</feature>
<feature type="compositionally biased region" description="Low complexity" evidence="6">
    <location>
        <begin position="10"/>
        <end position="29"/>
    </location>
</feature>
<dbReference type="PANTHER" id="PTHR19304">
    <property type="entry name" value="CYCLIC-AMP RESPONSE ELEMENT BINDING PROTEIN"/>
    <property type="match status" value="1"/>
</dbReference>
<feature type="compositionally biased region" description="Basic and acidic residues" evidence="6">
    <location>
        <begin position="32"/>
        <end position="41"/>
    </location>
</feature>
<dbReference type="GO" id="GO:0005634">
    <property type="term" value="C:nucleus"/>
    <property type="evidence" value="ECO:0007669"/>
    <property type="project" value="UniProtKB-SubCell"/>
</dbReference>
<dbReference type="InterPro" id="IPR004827">
    <property type="entry name" value="bZIP"/>
</dbReference>
<dbReference type="InterPro" id="IPR051027">
    <property type="entry name" value="bZIP_transcription_factors"/>
</dbReference>
<evidence type="ECO:0000256" key="6">
    <source>
        <dbReference type="SAM" id="MobiDB-lite"/>
    </source>
</evidence>
<evidence type="ECO:0000313" key="9">
    <source>
        <dbReference type="Proteomes" id="UP000037122"/>
    </source>
</evidence>